<accession>A0AAD9GGZ4</accession>
<protein>
    <submittedName>
        <fullName evidence="2">Uncharacterized protein</fullName>
    </submittedName>
</protein>
<organism evidence="2 3">
    <name type="scientific">Babesia divergens</name>
    <dbReference type="NCBI Taxonomy" id="32595"/>
    <lineage>
        <taxon>Eukaryota</taxon>
        <taxon>Sar</taxon>
        <taxon>Alveolata</taxon>
        <taxon>Apicomplexa</taxon>
        <taxon>Aconoidasida</taxon>
        <taxon>Piroplasmida</taxon>
        <taxon>Babesiidae</taxon>
        <taxon>Babesia</taxon>
    </lineage>
</organism>
<gene>
    <name evidence="2" type="ORF">X943_000158</name>
</gene>
<dbReference type="AlphaFoldDB" id="A0AAD9GGZ4"/>
<reference evidence="2" key="2">
    <citation type="submission" date="2021-05" db="EMBL/GenBank/DDBJ databases">
        <authorList>
            <person name="Pain A."/>
        </authorList>
    </citation>
    <scope>NUCLEOTIDE SEQUENCE</scope>
    <source>
        <strain evidence="2">1802A</strain>
    </source>
</reference>
<feature type="transmembrane region" description="Helical" evidence="1">
    <location>
        <begin position="343"/>
        <end position="360"/>
    </location>
</feature>
<keyword evidence="1" id="KW-0812">Transmembrane</keyword>
<dbReference type="EMBL" id="JAHBMH010000024">
    <property type="protein sequence ID" value="KAK1938322.1"/>
    <property type="molecule type" value="Genomic_DNA"/>
</dbReference>
<feature type="transmembrane region" description="Helical" evidence="1">
    <location>
        <begin position="192"/>
        <end position="216"/>
    </location>
</feature>
<feature type="transmembrane region" description="Helical" evidence="1">
    <location>
        <begin position="157"/>
        <end position="180"/>
    </location>
</feature>
<keyword evidence="1" id="KW-1133">Transmembrane helix</keyword>
<comment type="caution">
    <text evidence="2">The sequence shown here is derived from an EMBL/GenBank/DDBJ whole genome shotgun (WGS) entry which is preliminary data.</text>
</comment>
<evidence type="ECO:0000256" key="1">
    <source>
        <dbReference type="SAM" id="Phobius"/>
    </source>
</evidence>
<reference evidence="2" key="1">
    <citation type="journal article" date="2014" name="Nucleic Acids Res.">
        <title>The evolutionary dynamics of variant antigen genes in Babesia reveal a history of genomic innovation underlying host-parasite interaction.</title>
        <authorList>
            <person name="Jackson A.P."/>
            <person name="Otto T.D."/>
            <person name="Darby A."/>
            <person name="Ramaprasad A."/>
            <person name="Xia D."/>
            <person name="Echaide I.E."/>
            <person name="Farber M."/>
            <person name="Gahlot S."/>
            <person name="Gamble J."/>
            <person name="Gupta D."/>
            <person name="Gupta Y."/>
            <person name="Jackson L."/>
            <person name="Malandrin L."/>
            <person name="Malas T.B."/>
            <person name="Moussa E."/>
            <person name="Nair M."/>
            <person name="Reid A.J."/>
            <person name="Sanders M."/>
            <person name="Sharma J."/>
            <person name="Tracey A."/>
            <person name="Quail M.A."/>
            <person name="Weir W."/>
            <person name="Wastling J.M."/>
            <person name="Hall N."/>
            <person name="Willadsen P."/>
            <person name="Lingelbach K."/>
            <person name="Shiels B."/>
            <person name="Tait A."/>
            <person name="Berriman M."/>
            <person name="Allred D.R."/>
            <person name="Pain A."/>
        </authorList>
    </citation>
    <scope>NUCLEOTIDE SEQUENCE</scope>
    <source>
        <strain evidence="2">1802A</strain>
    </source>
</reference>
<proteinExistence type="predicted"/>
<keyword evidence="3" id="KW-1185">Reference proteome</keyword>
<feature type="transmembrane region" description="Helical" evidence="1">
    <location>
        <begin position="394"/>
        <end position="413"/>
    </location>
</feature>
<feature type="transmembrane region" description="Helical" evidence="1">
    <location>
        <begin position="244"/>
        <end position="262"/>
    </location>
</feature>
<dbReference type="Proteomes" id="UP001195914">
    <property type="component" value="Unassembled WGS sequence"/>
</dbReference>
<name>A0AAD9GGZ4_BABDI</name>
<feature type="transmembrane region" description="Helical" evidence="1">
    <location>
        <begin position="129"/>
        <end position="145"/>
    </location>
</feature>
<evidence type="ECO:0000313" key="3">
    <source>
        <dbReference type="Proteomes" id="UP001195914"/>
    </source>
</evidence>
<feature type="transmembrane region" description="Helical" evidence="1">
    <location>
        <begin position="309"/>
        <end position="331"/>
    </location>
</feature>
<feature type="transmembrane region" description="Helical" evidence="1">
    <location>
        <begin position="98"/>
        <end position="117"/>
    </location>
</feature>
<sequence>MWLFNSSPIKEVSPSVETLSVFLCGMASLQPLQLNFVGSGYAIRRFGYGPEAIGPFVGIVHAFQEFWCLVGMVCTTGVAQISGIPSVKRYKTYIMGTYSMVISALLALCNIRLLLLVGTSIGDSNITSYYWNLCLAGFLFGAYDGGVRSTSPENSVFYTLGQCLGGCCLTIFIVIMTKILTAMHAEMGYWMLYWQINFALAISFVSGILWNVVVIFNKFGPDRPKKGGNSNPDFLSVCGEGWPFMAMFSISLGSIFTVYPAVAPFQLLPLEKTQVILRVCLITDSVSASICTVLTKCCGMDKHWKNNHWYYYFIALLYIPFFTLMFTFIYVMHHPTGRLGKLIYMRPTVVFILTLIYFFSGRFTLQCGIGSLYANIKDTRGSGSSGGGNNVDTFLVLTGVVGMCVLLSTKFLFEGYMNAFRSAKAGLESGLPWPTEGLSGSKAFRYWLGCGVKGGLSMMGGVWTKDIRTQILH</sequence>
<evidence type="ECO:0000313" key="2">
    <source>
        <dbReference type="EMBL" id="KAK1938322.1"/>
    </source>
</evidence>
<keyword evidence="1" id="KW-0472">Membrane</keyword>